<dbReference type="RefSeq" id="WP_380664054.1">
    <property type="nucleotide sequence ID" value="NZ_JBHTCJ010000001.1"/>
</dbReference>
<evidence type="ECO:0000313" key="1">
    <source>
        <dbReference type="EMBL" id="MFC7340337.1"/>
    </source>
</evidence>
<proteinExistence type="predicted"/>
<accession>A0ABW2LH13</accession>
<dbReference type="EMBL" id="JBHTCJ010000001">
    <property type="protein sequence ID" value="MFC7340337.1"/>
    <property type="molecule type" value="Genomic_DNA"/>
</dbReference>
<protein>
    <submittedName>
        <fullName evidence="1">Uncharacterized protein</fullName>
    </submittedName>
</protein>
<name>A0ABW2LH13_9PSEU</name>
<comment type="caution">
    <text evidence="1">The sequence shown here is derived from an EMBL/GenBank/DDBJ whole genome shotgun (WGS) entry which is preliminary data.</text>
</comment>
<organism evidence="1 2">
    <name type="scientific">Saccharopolyspora griseoalba</name>
    <dbReference type="NCBI Taxonomy" id="1431848"/>
    <lineage>
        <taxon>Bacteria</taxon>
        <taxon>Bacillati</taxon>
        <taxon>Actinomycetota</taxon>
        <taxon>Actinomycetes</taxon>
        <taxon>Pseudonocardiales</taxon>
        <taxon>Pseudonocardiaceae</taxon>
        <taxon>Saccharopolyspora</taxon>
    </lineage>
</organism>
<gene>
    <name evidence="1" type="ORF">ACFQRI_02855</name>
</gene>
<dbReference type="Proteomes" id="UP001596504">
    <property type="component" value="Unassembled WGS sequence"/>
</dbReference>
<keyword evidence="2" id="KW-1185">Reference proteome</keyword>
<sequence>MADLFVRDDFDAAVARADLVDVLSFATSVTVAGGGGMEDHELVRVSETANGGAPWHD</sequence>
<evidence type="ECO:0000313" key="2">
    <source>
        <dbReference type="Proteomes" id="UP001596504"/>
    </source>
</evidence>
<reference evidence="2" key="1">
    <citation type="journal article" date="2019" name="Int. J. Syst. Evol. Microbiol.">
        <title>The Global Catalogue of Microorganisms (GCM) 10K type strain sequencing project: providing services to taxonomists for standard genome sequencing and annotation.</title>
        <authorList>
            <consortium name="The Broad Institute Genomics Platform"/>
            <consortium name="The Broad Institute Genome Sequencing Center for Infectious Disease"/>
            <person name="Wu L."/>
            <person name="Ma J."/>
        </authorList>
    </citation>
    <scope>NUCLEOTIDE SEQUENCE [LARGE SCALE GENOMIC DNA]</scope>
    <source>
        <strain evidence="2">WLHS5</strain>
    </source>
</reference>